<dbReference type="PANTHER" id="PTHR12247">
    <property type="entry name" value="POLYCOMB GROUP PROTEIN"/>
    <property type="match status" value="1"/>
</dbReference>
<evidence type="ECO:0000256" key="6">
    <source>
        <dbReference type="ARBA" id="ARBA00022771"/>
    </source>
</evidence>
<comment type="subcellular location">
    <subcellularLocation>
        <location evidence="1">Nucleus</location>
    </subcellularLocation>
</comment>
<feature type="compositionally biased region" description="Low complexity" evidence="12">
    <location>
        <begin position="593"/>
        <end position="602"/>
    </location>
</feature>
<reference evidence="15 16" key="1">
    <citation type="journal article" date="2017" name="Curr. Biol.">
        <title>The Evolution of Venom by Co-option of Single-Copy Genes.</title>
        <authorList>
            <person name="Martinson E.O."/>
            <person name="Mrinalini"/>
            <person name="Kelkar Y.D."/>
            <person name="Chang C.H."/>
            <person name="Werren J.H."/>
        </authorList>
    </citation>
    <scope>NUCLEOTIDE SEQUENCE [LARGE SCALE GENOMIC DNA]</scope>
    <source>
        <strain evidence="15 16">Alberta</strain>
        <tissue evidence="15">Whole body</tissue>
    </source>
</reference>
<dbReference type="GO" id="GO:0045892">
    <property type="term" value="P:negative regulation of DNA-templated transcription"/>
    <property type="evidence" value="ECO:0007669"/>
    <property type="project" value="TreeGrafter"/>
</dbReference>
<evidence type="ECO:0000259" key="13">
    <source>
        <dbReference type="PROSITE" id="PS50016"/>
    </source>
</evidence>
<feature type="compositionally biased region" description="Polar residues" evidence="12">
    <location>
        <begin position="274"/>
        <end position="287"/>
    </location>
</feature>
<evidence type="ECO:0000313" key="15">
    <source>
        <dbReference type="EMBL" id="OXU25222.1"/>
    </source>
</evidence>
<dbReference type="Gene3D" id="3.30.40.10">
    <property type="entry name" value="Zinc/RING finger domain, C3HC4 (zinc finger)"/>
    <property type="match status" value="2"/>
</dbReference>
<dbReference type="SUPFAM" id="SSF47769">
    <property type="entry name" value="SAM/Pointed domain"/>
    <property type="match status" value="1"/>
</dbReference>
<dbReference type="OrthoDB" id="10004495at2759"/>
<evidence type="ECO:0000256" key="10">
    <source>
        <dbReference type="ARBA" id="ARBA00023242"/>
    </source>
</evidence>
<dbReference type="Pfam" id="PF21524">
    <property type="entry name" value="SAMD1_WH"/>
    <property type="match status" value="1"/>
</dbReference>
<dbReference type="EMBL" id="NNAY01001077">
    <property type="protein sequence ID" value="OXU25222.1"/>
    <property type="molecule type" value="Genomic_DNA"/>
</dbReference>
<protein>
    <recommendedName>
        <fullName evidence="17">PHD-type domain-containing protein</fullName>
    </recommendedName>
</protein>
<feature type="domain" description="PHD-type" evidence="13">
    <location>
        <begin position="487"/>
        <end position="538"/>
    </location>
</feature>
<dbReference type="Proteomes" id="UP000215335">
    <property type="component" value="Unassembled WGS sequence"/>
</dbReference>
<dbReference type="GO" id="GO:0006325">
    <property type="term" value="P:chromatin organization"/>
    <property type="evidence" value="ECO:0007669"/>
    <property type="project" value="UniProtKB-KW"/>
</dbReference>
<comment type="caution">
    <text evidence="15">The sequence shown here is derived from an EMBL/GenBank/DDBJ whole genome shotgun (WGS) entry which is preliminary data.</text>
</comment>
<keyword evidence="6 11" id="KW-0863">Zinc-finger</keyword>
<dbReference type="InterPro" id="IPR050548">
    <property type="entry name" value="PcG_chromatin_remod_factors"/>
</dbReference>
<evidence type="ECO:0000256" key="9">
    <source>
        <dbReference type="ARBA" id="ARBA00022853"/>
    </source>
</evidence>
<dbReference type="PROSITE" id="PS50016">
    <property type="entry name" value="ZF_PHD_2"/>
    <property type="match status" value="2"/>
</dbReference>
<dbReference type="AlphaFoldDB" id="A0A232F3Q7"/>
<keyword evidence="10" id="KW-0539">Nucleus</keyword>
<keyword evidence="7" id="KW-0862">Zinc</keyword>
<evidence type="ECO:0000256" key="5">
    <source>
        <dbReference type="ARBA" id="ARBA00022723"/>
    </source>
</evidence>
<feature type="compositionally biased region" description="Polar residues" evidence="12">
    <location>
        <begin position="46"/>
        <end position="55"/>
    </location>
</feature>
<name>A0A232F3Q7_9HYME</name>
<sequence length="719" mass="80856">MASTSEKTTAAKRAVDKTARKSDKKLQQQQAQQQAAAAASQAASQINNNHENSSVKVAHEEQILEAIDQLRRRKARPDADRICNYLLRKFSVDARDTIADLHLLIESEKVIQVDYKGNTSYRNASKWTRLQLYKNRPEGFVKEKINSGMISSAVAELVVEEPDYLEQGVPAIRLIEQLLDGVSNPTSRRMVEDFLSKEVASGNLARFVNGNYSLVEGSHMSSIGAAAPQQNGELAGKAKGPSSSVTTASTPFKEASNPYDLNEFEEFASEHDSSSNTLKSSRQTSPKTELEPMKKEECYEIIMGKRQANEEEDKLSNGIQKDEDIKQNGGSLSSPSVEKEETKSTVEAQTNYRKSKTERKQRLCVRSDDSTDMFFNYEDFRKKRANKEENDKRDDGNDRVSEDGEAEHDAGRSSTNPSPTPSNTNAGSFRSARRKRAKKVFDPSDNMVVKRKRGRQPNALKALLQAQQEAQDATKAAALKESPKDPNRHCSLCSKDKPEVLTACRDCTVRAHPSCIYTPEEIMNKTHTSWQCERCKTCVVCYETSEAGPLVACYSCDDAFHYTCHTPRIPVSKAKWNCHECSQKQYKPAPQQNSNSNWNNNSIEHQSNNIPHPILSPRVSPGRNAPEPMDEDIPREAIDPNIPDASDWTSEQVYQYFARLFPKEAEIFRHQEIDGHSLLLLKRSDVLGGLDLLLGPALKIYRHVLKLQVRRDDPKLYWL</sequence>
<evidence type="ECO:0000259" key="14">
    <source>
        <dbReference type="PROSITE" id="PS52014"/>
    </source>
</evidence>
<feature type="compositionally biased region" description="Low complexity" evidence="12">
    <location>
        <begin position="27"/>
        <end position="45"/>
    </location>
</feature>
<feature type="compositionally biased region" description="Basic and acidic residues" evidence="12">
    <location>
        <begin position="13"/>
        <end position="26"/>
    </location>
</feature>
<keyword evidence="2" id="KW-0678">Repressor</keyword>
<dbReference type="InterPro" id="IPR001660">
    <property type="entry name" value="SAM"/>
</dbReference>
<feature type="region of interest" description="Disordered" evidence="12">
    <location>
        <begin position="231"/>
        <end position="457"/>
    </location>
</feature>
<keyword evidence="16" id="KW-1185">Reference proteome</keyword>
<keyword evidence="8" id="KW-0832">Ubl conjugation</keyword>
<feature type="compositionally biased region" description="Polar residues" evidence="12">
    <location>
        <begin position="241"/>
        <end position="250"/>
    </location>
</feature>
<evidence type="ECO:0000256" key="8">
    <source>
        <dbReference type="ARBA" id="ARBA00022843"/>
    </source>
</evidence>
<evidence type="ECO:0000313" key="16">
    <source>
        <dbReference type="Proteomes" id="UP000215335"/>
    </source>
</evidence>
<dbReference type="GO" id="GO:0042393">
    <property type="term" value="F:histone binding"/>
    <property type="evidence" value="ECO:0007669"/>
    <property type="project" value="TreeGrafter"/>
</dbReference>
<dbReference type="Pfam" id="PF00628">
    <property type="entry name" value="PHD"/>
    <property type="match status" value="2"/>
</dbReference>
<proteinExistence type="predicted"/>
<feature type="region of interest" description="Disordered" evidence="12">
    <location>
        <begin position="1"/>
        <end position="57"/>
    </location>
</feature>
<feature type="compositionally biased region" description="Basic and acidic residues" evidence="12">
    <location>
        <begin position="288"/>
        <end position="298"/>
    </location>
</feature>
<gene>
    <name evidence="15" type="ORF">TSAR_015991</name>
</gene>
<keyword evidence="4" id="KW-0597">Phosphoprotein</keyword>
<evidence type="ECO:0000256" key="2">
    <source>
        <dbReference type="ARBA" id="ARBA00022491"/>
    </source>
</evidence>
<dbReference type="STRING" id="543379.A0A232F3Q7"/>
<organism evidence="15 16">
    <name type="scientific">Trichomalopsis sarcophagae</name>
    <dbReference type="NCBI Taxonomy" id="543379"/>
    <lineage>
        <taxon>Eukaryota</taxon>
        <taxon>Metazoa</taxon>
        <taxon>Ecdysozoa</taxon>
        <taxon>Arthropoda</taxon>
        <taxon>Hexapoda</taxon>
        <taxon>Insecta</taxon>
        <taxon>Pterygota</taxon>
        <taxon>Neoptera</taxon>
        <taxon>Endopterygota</taxon>
        <taxon>Hymenoptera</taxon>
        <taxon>Apocrita</taxon>
        <taxon>Proctotrupomorpha</taxon>
        <taxon>Chalcidoidea</taxon>
        <taxon>Pteromalidae</taxon>
        <taxon>Pteromalinae</taxon>
        <taxon>Trichomalopsis</taxon>
    </lineage>
</organism>
<accession>A0A232F3Q7</accession>
<dbReference type="SMART" id="SM00249">
    <property type="entry name" value="PHD"/>
    <property type="match status" value="2"/>
</dbReference>
<dbReference type="PROSITE" id="PS52014">
    <property type="entry name" value="SAMD1_WH"/>
    <property type="match status" value="1"/>
</dbReference>
<dbReference type="GO" id="GO:0005634">
    <property type="term" value="C:nucleus"/>
    <property type="evidence" value="ECO:0007669"/>
    <property type="project" value="UniProtKB-SubCell"/>
</dbReference>
<keyword evidence="9" id="KW-0156">Chromatin regulator</keyword>
<evidence type="ECO:0000256" key="3">
    <source>
        <dbReference type="ARBA" id="ARBA00022499"/>
    </source>
</evidence>
<evidence type="ECO:0000256" key="1">
    <source>
        <dbReference type="ARBA" id="ARBA00004123"/>
    </source>
</evidence>
<dbReference type="InterPro" id="IPR013083">
    <property type="entry name" value="Znf_RING/FYVE/PHD"/>
</dbReference>
<evidence type="ECO:0000256" key="7">
    <source>
        <dbReference type="ARBA" id="ARBA00022833"/>
    </source>
</evidence>
<evidence type="ECO:0000256" key="4">
    <source>
        <dbReference type="ARBA" id="ARBA00022553"/>
    </source>
</evidence>
<dbReference type="GO" id="GO:0003677">
    <property type="term" value="F:DNA binding"/>
    <property type="evidence" value="ECO:0007669"/>
    <property type="project" value="InterPro"/>
</dbReference>
<feature type="domain" description="PHD-type" evidence="13">
    <location>
        <begin position="535"/>
        <end position="584"/>
    </location>
</feature>
<dbReference type="InterPro" id="IPR048589">
    <property type="entry name" value="SAMD1-like_WH"/>
</dbReference>
<dbReference type="InterPro" id="IPR001965">
    <property type="entry name" value="Znf_PHD"/>
</dbReference>
<dbReference type="Gene3D" id="1.10.150.50">
    <property type="entry name" value="Transcription Factor, Ets-1"/>
    <property type="match status" value="1"/>
</dbReference>
<evidence type="ECO:0008006" key="17">
    <source>
        <dbReference type="Google" id="ProtNLM"/>
    </source>
</evidence>
<evidence type="ECO:0000256" key="11">
    <source>
        <dbReference type="PROSITE-ProRule" id="PRU00146"/>
    </source>
</evidence>
<dbReference type="PANTHER" id="PTHR12247:SF139">
    <property type="entry name" value="ATHERIN-RELATED"/>
    <property type="match status" value="1"/>
</dbReference>
<evidence type="ECO:0000256" key="12">
    <source>
        <dbReference type="SAM" id="MobiDB-lite"/>
    </source>
</evidence>
<feature type="compositionally biased region" description="Basic and acidic residues" evidence="12">
    <location>
        <begin position="378"/>
        <end position="411"/>
    </location>
</feature>
<dbReference type="GO" id="GO:0008270">
    <property type="term" value="F:zinc ion binding"/>
    <property type="evidence" value="ECO:0007669"/>
    <property type="project" value="UniProtKB-KW"/>
</dbReference>
<feature type="region of interest" description="Disordered" evidence="12">
    <location>
        <begin position="589"/>
        <end position="630"/>
    </location>
</feature>
<keyword evidence="3" id="KW-1017">Isopeptide bond</keyword>
<dbReference type="SMART" id="SM00454">
    <property type="entry name" value="SAM"/>
    <property type="match status" value="1"/>
</dbReference>
<dbReference type="InterPro" id="IPR013761">
    <property type="entry name" value="SAM/pointed_sf"/>
</dbReference>
<feature type="compositionally biased region" description="Basic and acidic residues" evidence="12">
    <location>
        <begin position="358"/>
        <end position="369"/>
    </location>
</feature>
<dbReference type="GO" id="GO:0003682">
    <property type="term" value="F:chromatin binding"/>
    <property type="evidence" value="ECO:0007669"/>
    <property type="project" value="TreeGrafter"/>
</dbReference>
<dbReference type="InterPro" id="IPR019787">
    <property type="entry name" value="Znf_PHD-finger"/>
</dbReference>
<dbReference type="SUPFAM" id="SSF57903">
    <property type="entry name" value="FYVE/PHD zinc finger"/>
    <property type="match status" value="1"/>
</dbReference>
<feature type="compositionally biased region" description="Low complexity" evidence="12">
    <location>
        <begin position="413"/>
        <end position="425"/>
    </location>
</feature>
<dbReference type="InterPro" id="IPR011011">
    <property type="entry name" value="Znf_FYVE_PHD"/>
</dbReference>
<feature type="domain" description="SAMD1-like winged helix (WH)" evidence="14">
    <location>
        <begin position="51"/>
        <end position="127"/>
    </location>
</feature>
<keyword evidence="5" id="KW-0479">Metal-binding</keyword>